<proteinExistence type="predicted"/>
<protein>
    <submittedName>
        <fullName evidence="2">Uncharacterized protein</fullName>
    </submittedName>
</protein>
<reference evidence="3" key="1">
    <citation type="journal article" date="2005" name="Nature">
        <title>The map-based sequence of the rice genome.</title>
        <authorList>
            <consortium name="International rice genome sequencing project (IRGSP)"/>
            <person name="Matsumoto T."/>
            <person name="Wu J."/>
            <person name="Kanamori H."/>
            <person name="Katayose Y."/>
            <person name="Fujisawa M."/>
            <person name="Namiki N."/>
            <person name="Mizuno H."/>
            <person name="Yamamoto K."/>
            <person name="Antonio B.A."/>
            <person name="Baba T."/>
            <person name="Sakata K."/>
            <person name="Nagamura Y."/>
            <person name="Aoki H."/>
            <person name="Arikawa K."/>
            <person name="Arita K."/>
            <person name="Bito T."/>
            <person name="Chiden Y."/>
            <person name="Fujitsuka N."/>
            <person name="Fukunaka R."/>
            <person name="Hamada M."/>
            <person name="Harada C."/>
            <person name="Hayashi A."/>
            <person name="Hijishita S."/>
            <person name="Honda M."/>
            <person name="Hosokawa S."/>
            <person name="Ichikawa Y."/>
            <person name="Idonuma A."/>
            <person name="Iijima M."/>
            <person name="Ikeda M."/>
            <person name="Ikeno M."/>
            <person name="Ito K."/>
            <person name="Ito S."/>
            <person name="Ito T."/>
            <person name="Ito Y."/>
            <person name="Ito Y."/>
            <person name="Iwabuchi A."/>
            <person name="Kamiya K."/>
            <person name="Karasawa W."/>
            <person name="Kurita K."/>
            <person name="Katagiri S."/>
            <person name="Kikuta A."/>
            <person name="Kobayashi H."/>
            <person name="Kobayashi N."/>
            <person name="Machita K."/>
            <person name="Maehara T."/>
            <person name="Masukawa M."/>
            <person name="Mizubayashi T."/>
            <person name="Mukai Y."/>
            <person name="Nagasaki H."/>
            <person name="Nagata Y."/>
            <person name="Naito S."/>
            <person name="Nakashima M."/>
            <person name="Nakama Y."/>
            <person name="Nakamichi Y."/>
            <person name="Nakamura M."/>
            <person name="Meguro A."/>
            <person name="Negishi M."/>
            <person name="Ohta I."/>
            <person name="Ohta T."/>
            <person name="Okamoto M."/>
            <person name="Ono N."/>
            <person name="Saji S."/>
            <person name="Sakaguchi M."/>
            <person name="Sakai K."/>
            <person name="Shibata M."/>
            <person name="Shimokawa T."/>
            <person name="Song J."/>
            <person name="Takazaki Y."/>
            <person name="Terasawa K."/>
            <person name="Tsugane M."/>
            <person name="Tsuji K."/>
            <person name="Ueda S."/>
            <person name="Waki K."/>
            <person name="Yamagata H."/>
            <person name="Yamamoto M."/>
            <person name="Yamamoto S."/>
            <person name="Yamane H."/>
            <person name="Yoshiki S."/>
            <person name="Yoshihara R."/>
            <person name="Yukawa K."/>
            <person name="Zhong H."/>
            <person name="Yano M."/>
            <person name="Yuan Q."/>
            <person name="Ouyang S."/>
            <person name="Liu J."/>
            <person name="Jones K.M."/>
            <person name="Gansberger K."/>
            <person name="Moffat K."/>
            <person name="Hill J."/>
            <person name="Bera J."/>
            <person name="Fadrosh D."/>
            <person name="Jin S."/>
            <person name="Johri S."/>
            <person name="Kim M."/>
            <person name="Overton L."/>
            <person name="Reardon M."/>
            <person name="Tsitrin T."/>
            <person name="Vuong H."/>
            <person name="Weaver B."/>
            <person name="Ciecko A."/>
            <person name="Tallon L."/>
            <person name="Jackson J."/>
            <person name="Pai G."/>
            <person name="Aken S.V."/>
            <person name="Utterback T."/>
            <person name="Reidmuller S."/>
            <person name="Feldblyum T."/>
            <person name="Hsiao J."/>
            <person name="Zismann V."/>
            <person name="Iobst S."/>
            <person name="de Vazeille A.R."/>
            <person name="Buell C.R."/>
            <person name="Ying K."/>
            <person name="Li Y."/>
            <person name="Lu T."/>
            <person name="Huang Y."/>
            <person name="Zhao Q."/>
            <person name="Feng Q."/>
            <person name="Zhang L."/>
            <person name="Zhu J."/>
            <person name="Weng Q."/>
            <person name="Mu J."/>
            <person name="Lu Y."/>
            <person name="Fan D."/>
            <person name="Liu Y."/>
            <person name="Guan J."/>
            <person name="Zhang Y."/>
            <person name="Yu S."/>
            <person name="Liu X."/>
            <person name="Zhang Y."/>
            <person name="Hong G."/>
            <person name="Han B."/>
            <person name="Choisne N."/>
            <person name="Demange N."/>
            <person name="Orjeda G."/>
            <person name="Samain S."/>
            <person name="Cattolico L."/>
            <person name="Pelletier E."/>
            <person name="Couloux A."/>
            <person name="Segurens B."/>
            <person name="Wincker P."/>
            <person name="D'Hont A."/>
            <person name="Scarpelli C."/>
            <person name="Weissenbach J."/>
            <person name="Salanoubat M."/>
            <person name="Quetier F."/>
            <person name="Yu Y."/>
            <person name="Kim H.R."/>
            <person name="Rambo T."/>
            <person name="Currie J."/>
            <person name="Collura K."/>
            <person name="Luo M."/>
            <person name="Yang T."/>
            <person name="Ammiraju J.S.S."/>
            <person name="Engler F."/>
            <person name="Soderlund C."/>
            <person name="Wing R.A."/>
            <person name="Palmer L.E."/>
            <person name="de la Bastide M."/>
            <person name="Spiegel L."/>
            <person name="Nascimento L."/>
            <person name="Zutavern T."/>
            <person name="O'Shaughnessy A."/>
            <person name="Dike S."/>
            <person name="Dedhia N."/>
            <person name="Preston R."/>
            <person name="Balija V."/>
            <person name="McCombie W.R."/>
            <person name="Chow T."/>
            <person name="Chen H."/>
            <person name="Chung M."/>
            <person name="Chen C."/>
            <person name="Shaw J."/>
            <person name="Wu H."/>
            <person name="Hsiao K."/>
            <person name="Chao Y."/>
            <person name="Chu M."/>
            <person name="Cheng C."/>
            <person name="Hour A."/>
            <person name="Lee P."/>
            <person name="Lin S."/>
            <person name="Lin Y."/>
            <person name="Liou J."/>
            <person name="Liu S."/>
            <person name="Hsing Y."/>
            <person name="Raghuvanshi S."/>
            <person name="Mohanty A."/>
            <person name="Bharti A.K."/>
            <person name="Gaur A."/>
            <person name="Gupta V."/>
            <person name="Kumar D."/>
            <person name="Ravi V."/>
            <person name="Vij S."/>
            <person name="Kapur A."/>
            <person name="Khurana P."/>
            <person name="Khurana P."/>
            <person name="Khurana J.P."/>
            <person name="Tyagi A.K."/>
            <person name="Gaikwad K."/>
            <person name="Singh A."/>
            <person name="Dalal V."/>
            <person name="Srivastava S."/>
            <person name="Dixit A."/>
            <person name="Pal A.K."/>
            <person name="Ghazi I.A."/>
            <person name="Yadav M."/>
            <person name="Pandit A."/>
            <person name="Bhargava A."/>
            <person name="Sureshbabu K."/>
            <person name="Batra K."/>
            <person name="Sharma T.R."/>
            <person name="Mohapatra T."/>
            <person name="Singh N.K."/>
            <person name="Messing J."/>
            <person name="Nelson A.B."/>
            <person name="Fuks G."/>
            <person name="Kavchok S."/>
            <person name="Keizer G."/>
            <person name="Linton E."/>
            <person name="Llaca V."/>
            <person name="Song R."/>
            <person name="Tanyolac B."/>
            <person name="Young S."/>
            <person name="Ho-Il K."/>
            <person name="Hahn J.H."/>
            <person name="Sangsakoo G."/>
            <person name="Vanavichit A."/>
            <person name="de Mattos Luiz.A.T."/>
            <person name="Zimmer P.D."/>
            <person name="Malone G."/>
            <person name="Dellagostin O."/>
            <person name="de Oliveira A.C."/>
            <person name="Bevan M."/>
            <person name="Bancroft I."/>
            <person name="Minx P."/>
            <person name="Cordum H."/>
            <person name="Wilson R."/>
            <person name="Cheng Z."/>
            <person name="Jin W."/>
            <person name="Jiang J."/>
            <person name="Leong S.A."/>
            <person name="Iwama H."/>
            <person name="Gojobori T."/>
            <person name="Itoh T."/>
            <person name="Niimura Y."/>
            <person name="Fujii Y."/>
            <person name="Habara T."/>
            <person name="Sakai H."/>
            <person name="Sato Y."/>
            <person name="Wilson G."/>
            <person name="Kumar K."/>
            <person name="McCouch S."/>
            <person name="Juretic N."/>
            <person name="Hoen D."/>
            <person name="Wright S."/>
            <person name="Bruskiewich R."/>
            <person name="Bureau T."/>
            <person name="Miyao A."/>
            <person name="Hirochika H."/>
            <person name="Nishikawa T."/>
            <person name="Kadowaki K."/>
            <person name="Sugiura M."/>
            <person name="Burr B."/>
            <person name="Sasaki T."/>
        </authorList>
    </citation>
    <scope>NUCLEOTIDE SEQUENCE [LARGE SCALE GENOMIC DNA]</scope>
    <source>
        <strain evidence="3">cv. Nipponbare</strain>
    </source>
</reference>
<reference evidence="3" key="2">
    <citation type="journal article" date="2008" name="Nucleic Acids Res.">
        <title>The rice annotation project database (RAP-DB): 2008 update.</title>
        <authorList>
            <consortium name="The rice annotation project (RAP)"/>
        </authorList>
    </citation>
    <scope>GENOME REANNOTATION</scope>
    <source>
        <strain evidence="3">cv. Nipponbare</strain>
    </source>
</reference>
<dbReference type="EMBL" id="AP005294">
    <property type="protein sequence ID" value="BAD10256.1"/>
    <property type="molecule type" value="Genomic_DNA"/>
</dbReference>
<accession>Q6Z2X4</accession>
<evidence type="ECO:0000313" key="3">
    <source>
        <dbReference type="Proteomes" id="UP000000763"/>
    </source>
</evidence>
<evidence type="ECO:0000256" key="1">
    <source>
        <dbReference type="SAM" id="MobiDB-lite"/>
    </source>
</evidence>
<feature type="compositionally biased region" description="Polar residues" evidence="1">
    <location>
        <begin position="1"/>
        <end position="13"/>
    </location>
</feature>
<dbReference type="AlphaFoldDB" id="Q6Z2X4"/>
<organism evidence="2 3">
    <name type="scientific">Oryza sativa subsp. japonica</name>
    <name type="common">Rice</name>
    <dbReference type="NCBI Taxonomy" id="39947"/>
    <lineage>
        <taxon>Eukaryota</taxon>
        <taxon>Viridiplantae</taxon>
        <taxon>Streptophyta</taxon>
        <taxon>Embryophyta</taxon>
        <taxon>Tracheophyta</taxon>
        <taxon>Spermatophyta</taxon>
        <taxon>Magnoliopsida</taxon>
        <taxon>Liliopsida</taxon>
        <taxon>Poales</taxon>
        <taxon>Poaceae</taxon>
        <taxon>BOP clade</taxon>
        <taxon>Oryzoideae</taxon>
        <taxon>Oryzeae</taxon>
        <taxon>Oryzinae</taxon>
        <taxon>Oryza</taxon>
        <taxon>Oryza sativa</taxon>
    </lineage>
</organism>
<feature type="region of interest" description="Disordered" evidence="1">
    <location>
        <begin position="1"/>
        <end position="21"/>
    </location>
</feature>
<gene>
    <name evidence="2" type="primary">OJ1679_B08.14</name>
</gene>
<evidence type="ECO:0000313" key="2">
    <source>
        <dbReference type="EMBL" id="BAD10256.1"/>
    </source>
</evidence>
<sequence length="50" mass="5565">MAATTTSSCQPINGYSPEMEKKGLEPNGAAWDKLMMYAVVLFMDILSMEY</sequence>
<name>Q6Z2X4_ORYSJ</name>
<dbReference type="Proteomes" id="UP000000763">
    <property type="component" value="Chromosome 2"/>
</dbReference>